<feature type="region of interest" description="Disordered" evidence="1">
    <location>
        <begin position="1"/>
        <end position="71"/>
    </location>
</feature>
<evidence type="ECO:0000256" key="1">
    <source>
        <dbReference type="SAM" id="MobiDB-lite"/>
    </source>
</evidence>
<keyword evidence="3" id="KW-1185">Reference proteome</keyword>
<protein>
    <submittedName>
        <fullName evidence="2">Uncharacterized protein</fullName>
    </submittedName>
</protein>
<proteinExistence type="predicted"/>
<accession>A0A8R7PCM3</accession>
<dbReference type="Gramene" id="TuG1812G0200002105.01.T01">
    <property type="protein sequence ID" value="TuG1812G0200002105.01.T01"/>
    <property type="gene ID" value="TuG1812G0200002105.01"/>
</dbReference>
<reference evidence="2" key="2">
    <citation type="submission" date="2018-03" db="EMBL/GenBank/DDBJ databases">
        <title>The Triticum urartu genome reveals the dynamic nature of wheat genome evolution.</title>
        <authorList>
            <person name="Ling H."/>
            <person name="Ma B."/>
            <person name="Shi X."/>
            <person name="Liu H."/>
            <person name="Dong L."/>
            <person name="Sun H."/>
            <person name="Cao Y."/>
            <person name="Gao Q."/>
            <person name="Zheng S."/>
            <person name="Li Y."/>
            <person name="Yu Y."/>
            <person name="Du H."/>
            <person name="Qi M."/>
            <person name="Li Y."/>
            <person name="Yu H."/>
            <person name="Cui Y."/>
            <person name="Wang N."/>
            <person name="Chen C."/>
            <person name="Wu H."/>
            <person name="Zhao Y."/>
            <person name="Zhang J."/>
            <person name="Li Y."/>
            <person name="Zhou W."/>
            <person name="Zhang B."/>
            <person name="Hu W."/>
            <person name="Eijk M."/>
            <person name="Tang J."/>
            <person name="Witsenboer H."/>
            <person name="Zhao S."/>
            <person name="Li Z."/>
            <person name="Zhang A."/>
            <person name="Wang D."/>
            <person name="Liang C."/>
        </authorList>
    </citation>
    <scope>NUCLEOTIDE SEQUENCE [LARGE SCALE GENOMIC DNA]</scope>
    <source>
        <strain evidence="2">cv. G1812</strain>
    </source>
</reference>
<name>A0A8R7PCM3_TRIUA</name>
<dbReference type="AlphaFoldDB" id="A0A8R7PCM3"/>
<reference evidence="3" key="1">
    <citation type="journal article" date="2013" name="Nature">
        <title>Draft genome of the wheat A-genome progenitor Triticum urartu.</title>
        <authorList>
            <person name="Ling H.Q."/>
            <person name="Zhao S."/>
            <person name="Liu D."/>
            <person name="Wang J."/>
            <person name="Sun H."/>
            <person name="Zhang C."/>
            <person name="Fan H."/>
            <person name="Li D."/>
            <person name="Dong L."/>
            <person name="Tao Y."/>
            <person name="Gao C."/>
            <person name="Wu H."/>
            <person name="Li Y."/>
            <person name="Cui Y."/>
            <person name="Guo X."/>
            <person name="Zheng S."/>
            <person name="Wang B."/>
            <person name="Yu K."/>
            <person name="Liang Q."/>
            <person name="Yang W."/>
            <person name="Lou X."/>
            <person name="Chen J."/>
            <person name="Feng M."/>
            <person name="Jian J."/>
            <person name="Zhang X."/>
            <person name="Luo G."/>
            <person name="Jiang Y."/>
            <person name="Liu J."/>
            <person name="Wang Z."/>
            <person name="Sha Y."/>
            <person name="Zhang B."/>
            <person name="Wu H."/>
            <person name="Tang D."/>
            <person name="Shen Q."/>
            <person name="Xue P."/>
            <person name="Zou S."/>
            <person name="Wang X."/>
            <person name="Liu X."/>
            <person name="Wang F."/>
            <person name="Yang Y."/>
            <person name="An X."/>
            <person name="Dong Z."/>
            <person name="Zhang K."/>
            <person name="Zhang X."/>
            <person name="Luo M.C."/>
            <person name="Dvorak J."/>
            <person name="Tong Y."/>
            <person name="Wang J."/>
            <person name="Yang H."/>
            <person name="Li Z."/>
            <person name="Wang D."/>
            <person name="Zhang A."/>
            <person name="Wang J."/>
        </authorList>
    </citation>
    <scope>NUCLEOTIDE SEQUENCE</scope>
    <source>
        <strain evidence="3">cv. G1812</strain>
    </source>
</reference>
<evidence type="ECO:0000313" key="3">
    <source>
        <dbReference type="Proteomes" id="UP000015106"/>
    </source>
</evidence>
<reference evidence="2" key="3">
    <citation type="submission" date="2022-06" db="UniProtKB">
        <authorList>
            <consortium name="EnsemblPlants"/>
        </authorList>
    </citation>
    <scope>IDENTIFICATION</scope>
</reference>
<dbReference type="Proteomes" id="UP000015106">
    <property type="component" value="Chromosome 2"/>
</dbReference>
<organism evidence="2 3">
    <name type="scientific">Triticum urartu</name>
    <name type="common">Red wild einkorn</name>
    <name type="synonym">Crithodium urartu</name>
    <dbReference type="NCBI Taxonomy" id="4572"/>
    <lineage>
        <taxon>Eukaryota</taxon>
        <taxon>Viridiplantae</taxon>
        <taxon>Streptophyta</taxon>
        <taxon>Embryophyta</taxon>
        <taxon>Tracheophyta</taxon>
        <taxon>Spermatophyta</taxon>
        <taxon>Magnoliopsida</taxon>
        <taxon>Liliopsida</taxon>
        <taxon>Poales</taxon>
        <taxon>Poaceae</taxon>
        <taxon>BOP clade</taxon>
        <taxon>Pooideae</taxon>
        <taxon>Triticodae</taxon>
        <taxon>Triticeae</taxon>
        <taxon>Triticinae</taxon>
        <taxon>Triticum</taxon>
    </lineage>
</organism>
<feature type="region of interest" description="Disordered" evidence="1">
    <location>
        <begin position="88"/>
        <end position="108"/>
    </location>
</feature>
<sequence>HDLDAPPTADRLAPARHPLSLPPGPQTHLLQPSLALGPDEPPAATHPRSTSPRPVNCSCRSTATPATGQSPLAPLYCLLHRSKDLPLTSDGSGVRVQSRSPPQSPSHWPTCSWGGVSICSWRRSRPAGGDHQGFFLEKPFCAERDASNLIFLWVFASCRHSVLVAQPRS</sequence>
<evidence type="ECO:0000313" key="2">
    <source>
        <dbReference type="EnsemblPlants" id="TuG1812G0200002105.01.T01"/>
    </source>
</evidence>
<feature type="compositionally biased region" description="Polar residues" evidence="1">
    <location>
        <begin position="47"/>
        <end position="70"/>
    </location>
</feature>
<dbReference type="EnsemblPlants" id="TuG1812G0200002105.01.T01">
    <property type="protein sequence ID" value="TuG1812G0200002105.01.T01"/>
    <property type="gene ID" value="TuG1812G0200002105.01"/>
</dbReference>